<gene>
    <name evidence="1" type="ORF">Q4521_03665</name>
</gene>
<dbReference type="Proteomes" id="UP001169760">
    <property type="component" value="Unassembled WGS sequence"/>
</dbReference>
<sequence length="109" mass="12463">MEDMLNKIENSNDIALIKANLVWPAQNGSKEYAEIEVLYGWGYHKSKFIKLYRESYSCGEFTKLKAGQRYVAFMVNGVPKELIEYSKVADALEARGEPEYIYTAIGLLK</sequence>
<reference evidence="1" key="1">
    <citation type="submission" date="2023-07" db="EMBL/GenBank/DDBJ databases">
        <title>Genome content predicts the carbon catabolic preferences of heterotrophic bacteria.</title>
        <authorList>
            <person name="Gralka M."/>
        </authorList>
    </citation>
    <scope>NUCLEOTIDE SEQUENCE</scope>
    <source>
        <strain evidence="1">I3M17_2</strain>
    </source>
</reference>
<dbReference type="AlphaFoldDB" id="A0AAW7X4J3"/>
<protein>
    <submittedName>
        <fullName evidence="1">Uncharacterized protein</fullName>
    </submittedName>
</protein>
<name>A0AAW7X4J3_9GAMM</name>
<organism evidence="1 2">
    <name type="scientific">Saccharophagus degradans</name>
    <dbReference type="NCBI Taxonomy" id="86304"/>
    <lineage>
        <taxon>Bacteria</taxon>
        <taxon>Pseudomonadati</taxon>
        <taxon>Pseudomonadota</taxon>
        <taxon>Gammaproteobacteria</taxon>
        <taxon>Cellvibrionales</taxon>
        <taxon>Cellvibrionaceae</taxon>
        <taxon>Saccharophagus</taxon>
    </lineage>
</organism>
<evidence type="ECO:0000313" key="1">
    <source>
        <dbReference type="EMBL" id="MDO6421561.1"/>
    </source>
</evidence>
<accession>A0AAW7X4J3</accession>
<evidence type="ECO:0000313" key="2">
    <source>
        <dbReference type="Proteomes" id="UP001169760"/>
    </source>
</evidence>
<proteinExistence type="predicted"/>
<dbReference type="EMBL" id="JAUOPB010000002">
    <property type="protein sequence ID" value="MDO6421561.1"/>
    <property type="molecule type" value="Genomic_DNA"/>
</dbReference>
<comment type="caution">
    <text evidence="1">The sequence shown here is derived from an EMBL/GenBank/DDBJ whole genome shotgun (WGS) entry which is preliminary data.</text>
</comment>